<dbReference type="SUPFAM" id="SSF52058">
    <property type="entry name" value="L domain-like"/>
    <property type="match status" value="1"/>
</dbReference>
<dbReference type="PANTHER" id="PTHR45661:SF3">
    <property type="entry name" value="IG-LIKE DOMAIN-CONTAINING PROTEIN"/>
    <property type="match status" value="1"/>
</dbReference>
<gene>
    <name evidence="2" type="ORF">SAMN02910406_00741</name>
</gene>
<sequence length="396" mass="43673">MNNKKIVAGLLALTFAFGGAALPNTVVNNSVVASASESEYFSYGEFMCTMQEDGTVWVLEFMDPRATEVEIPAEINGAPVTRVGGMGFYNRKIMTSVVIPDSVTEIDMCAFHDCESLESIKLPENLEYLDDGAFAGCLNLKSITLPKKLKNIGYSVFEDCSSLESVEIPDSVEVINDCAFKNCHLLSGVTLPKNLVRIGDAAFRNCSLIKNVVIPDSVEEIGTGAFSGCSKDWRSVTIPKNVTVGYDAFGDYDEVSDSYKPSKQLMINCYMDSSAYWSALNSGSNFNVLDADNIKTKYPELIKEEYSSKYHQFRLKWTAVEGAEQYGIAVKIAGKWKVQALTDADVRTYTSPKLTANKNYIVAICAKINGEWDTSNLHISYYGGRSYGRTFPLTVR</sequence>
<feature type="signal peptide" evidence="1">
    <location>
        <begin position="1"/>
        <end position="20"/>
    </location>
</feature>
<reference evidence="2 3" key="1">
    <citation type="submission" date="2016-10" db="EMBL/GenBank/DDBJ databases">
        <authorList>
            <person name="de Groot N.N."/>
        </authorList>
    </citation>
    <scope>NUCLEOTIDE SEQUENCE [LARGE SCALE GENOMIC DNA]</scope>
    <source>
        <strain evidence="2 3">AR67</strain>
    </source>
</reference>
<evidence type="ECO:0000313" key="2">
    <source>
        <dbReference type="EMBL" id="SFB88109.1"/>
    </source>
</evidence>
<dbReference type="AlphaFoldDB" id="A0A1I1ELQ6"/>
<accession>A0A1I1ELQ6</accession>
<dbReference type="PANTHER" id="PTHR45661">
    <property type="entry name" value="SURFACE ANTIGEN"/>
    <property type="match status" value="1"/>
</dbReference>
<protein>
    <submittedName>
        <fullName evidence="2">Leucine rich repeat-containing protein</fullName>
    </submittedName>
</protein>
<name>A0A1I1ELQ6_RUMAL</name>
<evidence type="ECO:0000313" key="3">
    <source>
        <dbReference type="Proteomes" id="UP000182192"/>
    </source>
</evidence>
<dbReference type="Proteomes" id="UP000182192">
    <property type="component" value="Unassembled WGS sequence"/>
</dbReference>
<dbReference type="RefSeq" id="WP_074960131.1">
    <property type="nucleotide sequence ID" value="NZ_FOKQ01000004.1"/>
</dbReference>
<dbReference type="Gene3D" id="3.80.10.10">
    <property type="entry name" value="Ribonuclease Inhibitor"/>
    <property type="match status" value="2"/>
</dbReference>
<keyword evidence="1" id="KW-0732">Signal</keyword>
<feature type="chain" id="PRO_5039080771" evidence="1">
    <location>
        <begin position="21"/>
        <end position="396"/>
    </location>
</feature>
<dbReference type="InterPro" id="IPR053139">
    <property type="entry name" value="Surface_bspA-like"/>
</dbReference>
<dbReference type="EMBL" id="FOKQ01000004">
    <property type="protein sequence ID" value="SFB88109.1"/>
    <property type="molecule type" value="Genomic_DNA"/>
</dbReference>
<evidence type="ECO:0000256" key="1">
    <source>
        <dbReference type="SAM" id="SignalP"/>
    </source>
</evidence>
<dbReference type="Pfam" id="PF13306">
    <property type="entry name" value="LRR_5"/>
    <property type="match status" value="1"/>
</dbReference>
<dbReference type="InterPro" id="IPR026906">
    <property type="entry name" value="LRR_5"/>
</dbReference>
<proteinExistence type="predicted"/>
<organism evidence="2 3">
    <name type="scientific">Ruminococcus albus</name>
    <dbReference type="NCBI Taxonomy" id="1264"/>
    <lineage>
        <taxon>Bacteria</taxon>
        <taxon>Bacillati</taxon>
        <taxon>Bacillota</taxon>
        <taxon>Clostridia</taxon>
        <taxon>Eubacteriales</taxon>
        <taxon>Oscillospiraceae</taxon>
        <taxon>Ruminococcus</taxon>
    </lineage>
</organism>
<dbReference type="InterPro" id="IPR032675">
    <property type="entry name" value="LRR_dom_sf"/>
</dbReference>
<dbReference type="OrthoDB" id="1819527at2"/>